<proteinExistence type="predicted"/>
<accession>A0A2R6RPK2</accession>
<dbReference type="OrthoDB" id="3257095at2759"/>
<dbReference type="Gene3D" id="1.20.1740.10">
    <property type="entry name" value="Amino acid/polyamine transporter I"/>
    <property type="match status" value="1"/>
</dbReference>
<dbReference type="AlphaFoldDB" id="A0A2R6RPK2"/>
<keyword evidence="1" id="KW-0812">Transmembrane</keyword>
<keyword evidence="3" id="KW-1185">Reference proteome</keyword>
<dbReference type="EMBL" id="MLYV02000212">
    <property type="protein sequence ID" value="PSS31960.1"/>
    <property type="molecule type" value="Genomic_DNA"/>
</dbReference>
<evidence type="ECO:0000313" key="3">
    <source>
        <dbReference type="Proteomes" id="UP000186601"/>
    </source>
</evidence>
<gene>
    <name evidence="2" type="ORF">PHLCEN_2v2287</name>
</gene>
<organism evidence="2 3">
    <name type="scientific">Hermanssonia centrifuga</name>
    <dbReference type="NCBI Taxonomy" id="98765"/>
    <lineage>
        <taxon>Eukaryota</taxon>
        <taxon>Fungi</taxon>
        <taxon>Dikarya</taxon>
        <taxon>Basidiomycota</taxon>
        <taxon>Agaricomycotina</taxon>
        <taxon>Agaricomycetes</taxon>
        <taxon>Polyporales</taxon>
        <taxon>Meruliaceae</taxon>
        <taxon>Hermanssonia</taxon>
    </lineage>
</organism>
<keyword evidence="1" id="KW-0472">Membrane</keyword>
<dbReference type="Proteomes" id="UP000186601">
    <property type="component" value="Unassembled WGS sequence"/>
</dbReference>
<protein>
    <submittedName>
        <fullName evidence="2">Uncharacterized protein</fullName>
    </submittedName>
</protein>
<reference evidence="2 3" key="1">
    <citation type="submission" date="2018-02" db="EMBL/GenBank/DDBJ databases">
        <title>Genome sequence of the basidiomycete white-rot fungus Phlebia centrifuga.</title>
        <authorList>
            <person name="Granchi Z."/>
            <person name="Peng M."/>
            <person name="de Vries R.P."/>
            <person name="Hilden K."/>
            <person name="Makela M.R."/>
            <person name="Grigoriev I."/>
            <person name="Riley R."/>
        </authorList>
    </citation>
    <scope>NUCLEOTIDE SEQUENCE [LARGE SCALE GENOMIC DNA]</scope>
    <source>
        <strain evidence="2 3">FBCC195</strain>
    </source>
</reference>
<keyword evidence="1" id="KW-1133">Transmembrane helix</keyword>
<evidence type="ECO:0000313" key="2">
    <source>
        <dbReference type="EMBL" id="PSS31960.1"/>
    </source>
</evidence>
<name>A0A2R6RPK2_9APHY</name>
<sequence length="52" mass="5331">MAGGFDSSVHISEEATNASVAVPWAIVGACSIAGILGWGERHVIIGELPLKL</sequence>
<comment type="caution">
    <text evidence="2">The sequence shown here is derived from an EMBL/GenBank/DDBJ whole genome shotgun (WGS) entry which is preliminary data.</text>
</comment>
<feature type="transmembrane region" description="Helical" evidence="1">
    <location>
        <begin position="20"/>
        <end position="39"/>
    </location>
</feature>
<evidence type="ECO:0000256" key="1">
    <source>
        <dbReference type="SAM" id="Phobius"/>
    </source>
</evidence>